<dbReference type="EMBL" id="CVRI01000015">
    <property type="protein sequence ID" value="CRK89924.1"/>
    <property type="molecule type" value="Genomic_DNA"/>
</dbReference>
<evidence type="ECO:0000313" key="2">
    <source>
        <dbReference type="Proteomes" id="UP000183832"/>
    </source>
</evidence>
<proteinExistence type="predicted"/>
<gene>
    <name evidence="1" type="ORF">CLUMA_CG003655</name>
</gene>
<organism evidence="1 2">
    <name type="scientific">Clunio marinus</name>
    <dbReference type="NCBI Taxonomy" id="568069"/>
    <lineage>
        <taxon>Eukaryota</taxon>
        <taxon>Metazoa</taxon>
        <taxon>Ecdysozoa</taxon>
        <taxon>Arthropoda</taxon>
        <taxon>Hexapoda</taxon>
        <taxon>Insecta</taxon>
        <taxon>Pterygota</taxon>
        <taxon>Neoptera</taxon>
        <taxon>Endopterygota</taxon>
        <taxon>Diptera</taxon>
        <taxon>Nematocera</taxon>
        <taxon>Chironomoidea</taxon>
        <taxon>Chironomidae</taxon>
        <taxon>Clunio</taxon>
    </lineage>
</organism>
<keyword evidence="2" id="KW-1185">Reference proteome</keyword>
<accession>A0A1J1HRA5</accession>
<name>A0A1J1HRA5_9DIPT</name>
<protein>
    <submittedName>
        <fullName evidence="1">CLUMA_CG003655, isoform A</fullName>
    </submittedName>
</protein>
<dbReference type="Proteomes" id="UP000183832">
    <property type="component" value="Unassembled WGS sequence"/>
</dbReference>
<sequence length="96" mass="11187">MRKDLFMHFSKIQFNSAEEVMSTEKSFKLPSHFPPCHQSDLNVSTIHSKNVQVAVFSLEKLFLISKTKGKITLNAVFIVLSDEIDRTFRAYYDMPW</sequence>
<dbReference type="AlphaFoldDB" id="A0A1J1HRA5"/>
<reference evidence="1 2" key="1">
    <citation type="submission" date="2015-04" db="EMBL/GenBank/DDBJ databases">
        <authorList>
            <person name="Syromyatnikov M.Y."/>
            <person name="Popov V.N."/>
        </authorList>
    </citation>
    <scope>NUCLEOTIDE SEQUENCE [LARGE SCALE GENOMIC DNA]</scope>
</reference>
<evidence type="ECO:0000313" key="1">
    <source>
        <dbReference type="EMBL" id="CRK89924.1"/>
    </source>
</evidence>